<evidence type="ECO:0000313" key="3">
    <source>
        <dbReference type="Proteomes" id="UP000214355"/>
    </source>
</evidence>
<dbReference type="PANTHER" id="PTHR37694:SF1">
    <property type="entry name" value="SLR8022 PROTEIN"/>
    <property type="match status" value="1"/>
</dbReference>
<dbReference type="InterPro" id="IPR014710">
    <property type="entry name" value="RmlC-like_jellyroll"/>
</dbReference>
<dbReference type="Gene3D" id="2.60.120.10">
    <property type="entry name" value="Jelly Rolls"/>
    <property type="match status" value="1"/>
</dbReference>
<name>A0A1H2LEA3_9ACTO</name>
<keyword evidence="3" id="KW-1185">Reference proteome</keyword>
<dbReference type="AlphaFoldDB" id="A0A1H2LEA3"/>
<dbReference type="Proteomes" id="UP000214355">
    <property type="component" value="Chromosome I"/>
</dbReference>
<accession>A0A1H2LEA3</accession>
<dbReference type="CDD" id="cd02230">
    <property type="entry name" value="cupin_HP0902-like"/>
    <property type="match status" value="1"/>
</dbReference>
<gene>
    <name evidence="2" type="ORF">SAMN04489737_0757</name>
</gene>
<dbReference type="InterPro" id="IPR011051">
    <property type="entry name" value="RmlC_Cupin_sf"/>
</dbReference>
<dbReference type="OrthoDB" id="1121052at2"/>
<dbReference type="GeneID" id="65344498"/>
<dbReference type="Pfam" id="PF07883">
    <property type="entry name" value="Cupin_2"/>
    <property type="match status" value="1"/>
</dbReference>
<protein>
    <submittedName>
        <fullName evidence="2">Cupin domain protein</fullName>
    </submittedName>
</protein>
<evidence type="ECO:0000259" key="1">
    <source>
        <dbReference type="Pfam" id="PF07883"/>
    </source>
</evidence>
<feature type="domain" description="Cupin type-2" evidence="1">
    <location>
        <begin position="41"/>
        <end position="108"/>
    </location>
</feature>
<organism evidence="2 3">
    <name type="scientific">Arcanobacterium phocae</name>
    <dbReference type="NCBI Taxonomy" id="131112"/>
    <lineage>
        <taxon>Bacteria</taxon>
        <taxon>Bacillati</taxon>
        <taxon>Actinomycetota</taxon>
        <taxon>Actinomycetes</taxon>
        <taxon>Actinomycetales</taxon>
        <taxon>Actinomycetaceae</taxon>
        <taxon>Arcanobacterium</taxon>
    </lineage>
</organism>
<dbReference type="SUPFAM" id="SSF51182">
    <property type="entry name" value="RmlC-like cupins"/>
    <property type="match status" value="1"/>
</dbReference>
<dbReference type="InterPro" id="IPR013096">
    <property type="entry name" value="Cupin_2"/>
</dbReference>
<dbReference type="PANTHER" id="PTHR37694">
    <property type="entry name" value="SLR8022 PROTEIN"/>
    <property type="match status" value="1"/>
</dbReference>
<dbReference type="STRING" id="131112.SAMN04489737_0757"/>
<sequence>MSPTLLSESVVVADVLADLPVVKNSTTSRVVVNNELLRHVMFSMDAGQVLTEHSSSRAVIVNILSGKMLFTVSDAVQTVSGGDVIYLAPNERHAVEAVEPSYMSLTLVVQPTSEETS</sequence>
<dbReference type="RefSeq" id="WP_091280086.1">
    <property type="nucleotide sequence ID" value="NZ_LT629804.1"/>
</dbReference>
<dbReference type="EMBL" id="LT629804">
    <property type="protein sequence ID" value="SDU79144.1"/>
    <property type="molecule type" value="Genomic_DNA"/>
</dbReference>
<reference evidence="3" key="1">
    <citation type="submission" date="2016-10" db="EMBL/GenBank/DDBJ databases">
        <authorList>
            <person name="Varghese N."/>
            <person name="Submissions S."/>
        </authorList>
    </citation>
    <scope>NUCLEOTIDE SEQUENCE [LARGE SCALE GENOMIC DNA]</scope>
    <source>
        <strain evidence="3">DSM 10002</strain>
    </source>
</reference>
<evidence type="ECO:0000313" key="2">
    <source>
        <dbReference type="EMBL" id="SDU79144.1"/>
    </source>
</evidence>
<proteinExistence type="predicted"/>